<dbReference type="SUPFAM" id="SSF55961">
    <property type="entry name" value="Bet v1-like"/>
    <property type="match status" value="1"/>
</dbReference>
<dbReference type="InterPro" id="IPR036922">
    <property type="entry name" value="Rieske_2Fe-2S_sf"/>
</dbReference>
<evidence type="ECO:0000259" key="14">
    <source>
        <dbReference type="PROSITE" id="PS51296"/>
    </source>
</evidence>
<comment type="function">
    <text evidence="2">Catalyzes the first step of the osmoprotectant glycine betaine synthesis.</text>
</comment>
<comment type="similarity">
    <text evidence="5">Belongs to the choline monooxygenase family.</text>
</comment>
<keyword evidence="11" id="KW-0408">Iron</keyword>
<comment type="catalytic activity">
    <reaction evidence="13">
        <text>choline + 2 reduced [2Fe-2S]-[ferredoxin] + O2 + 2 H(+) = betaine aldehyde hydrate + 2 oxidized [2Fe-2S]-[ferredoxin] + H2O</text>
        <dbReference type="Rhea" id="RHEA:17769"/>
        <dbReference type="Rhea" id="RHEA-COMP:10000"/>
        <dbReference type="Rhea" id="RHEA-COMP:10001"/>
        <dbReference type="ChEBI" id="CHEBI:15354"/>
        <dbReference type="ChEBI" id="CHEBI:15377"/>
        <dbReference type="ChEBI" id="CHEBI:15378"/>
        <dbReference type="ChEBI" id="CHEBI:15379"/>
        <dbReference type="ChEBI" id="CHEBI:15870"/>
        <dbReference type="ChEBI" id="CHEBI:33737"/>
        <dbReference type="ChEBI" id="CHEBI:33738"/>
        <dbReference type="EC" id="1.14.15.7"/>
    </reaction>
</comment>
<comment type="cofactor">
    <cofactor evidence="1">
        <name>Fe cation</name>
        <dbReference type="ChEBI" id="CHEBI:24875"/>
    </cofactor>
</comment>
<evidence type="ECO:0000256" key="2">
    <source>
        <dbReference type="ARBA" id="ARBA00002149"/>
    </source>
</evidence>
<keyword evidence="9" id="KW-0479">Metal-binding</keyword>
<evidence type="ECO:0000256" key="11">
    <source>
        <dbReference type="ARBA" id="ARBA00023004"/>
    </source>
</evidence>
<dbReference type="InterPro" id="IPR015879">
    <property type="entry name" value="Ring_hydroxy_dOase_asu_C_dom"/>
</dbReference>
<comment type="pathway">
    <text evidence="3">Amine and polyamine biosynthesis; betaine biosynthesis via choline pathway; betaine aldehyde from choline (monooxygenase route): step 1/1.</text>
</comment>
<dbReference type="InterPro" id="IPR011322">
    <property type="entry name" value="N-reg_PII-like_a/b"/>
</dbReference>
<comment type="similarity">
    <text evidence="4">Belongs to the CutA family.</text>
</comment>
<evidence type="ECO:0000313" key="16">
    <source>
        <dbReference type="Proteomes" id="UP001642464"/>
    </source>
</evidence>
<evidence type="ECO:0000256" key="4">
    <source>
        <dbReference type="ARBA" id="ARBA00010169"/>
    </source>
</evidence>
<keyword evidence="12" id="KW-0411">Iron-sulfur</keyword>
<protein>
    <recommendedName>
        <fullName evidence="7">Choline monooxygenase, chloroplastic</fullName>
        <ecNumber evidence="6">1.14.15.7</ecNumber>
    </recommendedName>
</protein>
<evidence type="ECO:0000256" key="12">
    <source>
        <dbReference type="ARBA" id="ARBA00023014"/>
    </source>
</evidence>
<evidence type="ECO:0000256" key="3">
    <source>
        <dbReference type="ARBA" id="ARBA00004866"/>
    </source>
</evidence>
<dbReference type="Gene3D" id="3.90.380.10">
    <property type="entry name" value="Naphthalene 1,2-dioxygenase Alpha Subunit, Chain A, domain 1"/>
    <property type="match status" value="2"/>
</dbReference>
<dbReference type="Pfam" id="PF00355">
    <property type="entry name" value="Rieske"/>
    <property type="match status" value="1"/>
</dbReference>
<dbReference type="EC" id="1.14.15.7" evidence="6"/>
<dbReference type="GO" id="GO:0051213">
    <property type="term" value="F:dioxygenase activity"/>
    <property type="evidence" value="ECO:0007669"/>
    <property type="project" value="UniProtKB-KW"/>
</dbReference>
<dbReference type="InterPro" id="IPR001663">
    <property type="entry name" value="Rng_hydr_dOase-A"/>
</dbReference>
<reference evidence="15 16" key="1">
    <citation type="submission" date="2024-02" db="EMBL/GenBank/DDBJ databases">
        <authorList>
            <person name="Chen Y."/>
            <person name="Shah S."/>
            <person name="Dougan E. K."/>
            <person name="Thang M."/>
            <person name="Chan C."/>
        </authorList>
    </citation>
    <scope>NUCLEOTIDE SEQUENCE [LARGE SCALE GENOMIC DNA]</scope>
</reference>
<keyword evidence="8" id="KW-0001">2Fe-2S</keyword>
<feature type="domain" description="Rieske" evidence="14">
    <location>
        <begin position="66"/>
        <end position="174"/>
    </location>
</feature>
<accession>A0ABP0I498</accession>
<keyword evidence="10" id="KW-0560">Oxidoreductase</keyword>
<evidence type="ECO:0000313" key="15">
    <source>
        <dbReference type="EMBL" id="CAK8997088.1"/>
    </source>
</evidence>
<evidence type="ECO:0000256" key="1">
    <source>
        <dbReference type="ARBA" id="ARBA00001962"/>
    </source>
</evidence>
<dbReference type="Gene3D" id="2.102.10.10">
    <property type="entry name" value="Rieske [2Fe-2S] iron-sulphur domain"/>
    <property type="match status" value="1"/>
</dbReference>
<evidence type="ECO:0000256" key="10">
    <source>
        <dbReference type="ARBA" id="ARBA00023002"/>
    </source>
</evidence>
<dbReference type="InterPro" id="IPR015867">
    <property type="entry name" value="N-reg_PII/ATP_PRibTrfase_C"/>
</dbReference>
<dbReference type="Pfam" id="PF03091">
    <property type="entry name" value="CutA1"/>
    <property type="match status" value="1"/>
</dbReference>
<sequence length="643" mass="72078">RCLWSRMPRAFSTIPGMELPVLSEKLEELARPTKRRIEEAKVLHPAFYTDQSYAQIERERLFGMNWFAAAHVHEVSNPGDVKVIEVGKTSIILTCDKDRKLHAFYNSCRHRGARVCSTSTTGCKQLVCPYHWWAYRLDGSLKATPPAALPKERKEDLGLLPIPGLETFAGLVFLNQLPNPPPLRDFLGDLPEKLQRYDLDDMELFSQKKYDIGGDWKLIAENFVDFYHIDAVHPELSRFSRVDDHLPYQGDGQYVGFVTSPLTDCGGPGDSVKFNRFPRLREVESQAALFFHIFPNVSVTIYPHSVYTLLTLPSKTPGRTEEKLTLLMAPQARKADVSEDEHTERCQALMDFVTNINDEDVVAIENLQIGLANLEGQGMHGQFLPKYDWPVHRFQNMVLSGLDGDALREEFMPKLGNAFEQQVLNVAAKLNVSIRHFHGHVRKVKLANTTAGGHFTMPSRRGALSSCGEDDNAITVWTTEDAPDKAQKIVAASNADVPDAEVVVEAIHSYYWWDGKVHFDPEWRVAVTTVAPFETVKDAIGKVHSYDLPMMIYNLADVPDQHMYWKGIVQLSTHDATELAGKLVEQRVVACAQTTSTGLLAVKTVLKYKALVDASSNAAVAWAAIGGNEGYLKWLEDECIGVK</sequence>
<dbReference type="CDD" id="cd03469">
    <property type="entry name" value="Rieske_RO_Alpha_N"/>
    <property type="match status" value="1"/>
</dbReference>
<evidence type="ECO:0000256" key="7">
    <source>
        <dbReference type="ARBA" id="ARBA00014931"/>
    </source>
</evidence>
<keyword evidence="16" id="KW-1185">Reference proteome</keyword>
<evidence type="ECO:0000256" key="8">
    <source>
        <dbReference type="ARBA" id="ARBA00022714"/>
    </source>
</evidence>
<name>A0ABP0I498_9DINO</name>
<evidence type="ECO:0000256" key="5">
    <source>
        <dbReference type="ARBA" id="ARBA00010848"/>
    </source>
</evidence>
<dbReference type="SUPFAM" id="SSF50022">
    <property type="entry name" value="ISP domain"/>
    <property type="match status" value="1"/>
</dbReference>
<gene>
    <name evidence="15" type="ORF">SCF082_LOCUS5078</name>
</gene>
<feature type="non-terminal residue" evidence="15">
    <location>
        <position position="1"/>
    </location>
</feature>
<dbReference type="InterPro" id="IPR004323">
    <property type="entry name" value="Ion_tolerance_CutA"/>
</dbReference>
<dbReference type="Gene3D" id="3.30.70.120">
    <property type="match status" value="1"/>
</dbReference>
<dbReference type="SUPFAM" id="SSF54913">
    <property type="entry name" value="GlnB-like"/>
    <property type="match status" value="1"/>
</dbReference>
<dbReference type="Pfam" id="PF00848">
    <property type="entry name" value="Ring_hydroxyl_A"/>
    <property type="match status" value="1"/>
</dbReference>
<evidence type="ECO:0000256" key="13">
    <source>
        <dbReference type="ARBA" id="ARBA00049097"/>
    </source>
</evidence>
<organism evidence="15 16">
    <name type="scientific">Durusdinium trenchii</name>
    <dbReference type="NCBI Taxonomy" id="1381693"/>
    <lineage>
        <taxon>Eukaryota</taxon>
        <taxon>Sar</taxon>
        <taxon>Alveolata</taxon>
        <taxon>Dinophyceae</taxon>
        <taxon>Suessiales</taxon>
        <taxon>Symbiodiniaceae</taxon>
        <taxon>Durusdinium</taxon>
    </lineage>
</organism>
<evidence type="ECO:0000256" key="9">
    <source>
        <dbReference type="ARBA" id="ARBA00022723"/>
    </source>
</evidence>
<dbReference type="PANTHER" id="PTHR43756">
    <property type="entry name" value="CHOLINE MONOOXYGENASE, CHLOROPLASTIC"/>
    <property type="match status" value="1"/>
</dbReference>
<keyword evidence="15" id="KW-0223">Dioxygenase</keyword>
<dbReference type="Proteomes" id="UP001642464">
    <property type="component" value="Unassembled WGS sequence"/>
</dbReference>
<dbReference type="PANTHER" id="PTHR43756:SF5">
    <property type="entry name" value="CHOLINE MONOOXYGENASE, CHLOROPLASTIC"/>
    <property type="match status" value="1"/>
</dbReference>
<evidence type="ECO:0000256" key="6">
    <source>
        <dbReference type="ARBA" id="ARBA00012763"/>
    </source>
</evidence>
<dbReference type="InterPro" id="IPR017941">
    <property type="entry name" value="Rieske_2Fe-2S"/>
</dbReference>
<comment type="caution">
    <text evidence="15">The sequence shown here is derived from an EMBL/GenBank/DDBJ whole genome shotgun (WGS) entry which is preliminary data.</text>
</comment>
<dbReference type="PRINTS" id="PR00090">
    <property type="entry name" value="RNGDIOXGNASE"/>
</dbReference>
<dbReference type="CDD" id="cd00680">
    <property type="entry name" value="RHO_alpha_C"/>
    <property type="match status" value="1"/>
</dbReference>
<dbReference type="EMBL" id="CAXAMM010002681">
    <property type="protein sequence ID" value="CAK8997088.1"/>
    <property type="molecule type" value="Genomic_DNA"/>
</dbReference>
<proteinExistence type="inferred from homology"/>
<dbReference type="PROSITE" id="PS51296">
    <property type="entry name" value="RIESKE"/>
    <property type="match status" value="1"/>
</dbReference>